<accession>A0A1D7XKE5</accession>
<sequence>MKQMIFGEKLKDKEYTDRIGAYGLIFQNHKIAVIKLPVGYFLPGGGVEKGESHEQCLKREFMEELGCTINIKDFVCIGSSYHFGRRFNKYIHSIGNFYLADSLKKVSEPTERDHQLVWLNVEEAHNKMFLDHQAWAIKQGYIFLKNLNNNKN</sequence>
<dbReference type="AlphaFoldDB" id="A0A1D7XKE5"/>
<name>A0A1D7XKE5_9CLOT</name>
<dbReference type="RefSeq" id="WP_069679791.1">
    <property type="nucleotide sequence ID" value="NZ_CP017253.2"/>
</dbReference>
<keyword evidence="2 3" id="KW-0378">Hydrolase</keyword>
<dbReference type="PANTHER" id="PTHR43046">
    <property type="entry name" value="GDP-MANNOSE MANNOSYL HYDROLASE"/>
    <property type="match status" value="1"/>
</dbReference>
<dbReference type="Proteomes" id="UP000094652">
    <property type="component" value="Chromosome"/>
</dbReference>
<dbReference type="InterPro" id="IPR020476">
    <property type="entry name" value="Nudix_hydrolase"/>
</dbReference>
<evidence type="ECO:0000313" key="5">
    <source>
        <dbReference type="EMBL" id="AOR23640.1"/>
    </source>
</evidence>
<evidence type="ECO:0000259" key="4">
    <source>
        <dbReference type="PROSITE" id="PS51462"/>
    </source>
</evidence>
<dbReference type="EMBL" id="CP017253">
    <property type="protein sequence ID" value="AOR23640.1"/>
    <property type="molecule type" value="Genomic_DNA"/>
</dbReference>
<dbReference type="PROSITE" id="PS00893">
    <property type="entry name" value="NUDIX_BOX"/>
    <property type="match status" value="1"/>
</dbReference>
<organism evidence="5 6">
    <name type="scientific">Clostridium taeniosporum</name>
    <dbReference type="NCBI Taxonomy" id="394958"/>
    <lineage>
        <taxon>Bacteria</taxon>
        <taxon>Bacillati</taxon>
        <taxon>Bacillota</taxon>
        <taxon>Clostridia</taxon>
        <taxon>Eubacteriales</taxon>
        <taxon>Clostridiaceae</taxon>
        <taxon>Clostridium</taxon>
    </lineage>
</organism>
<proteinExistence type="inferred from homology"/>
<dbReference type="Gene3D" id="3.90.79.10">
    <property type="entry name" value="Nucleoside Triphosphate Pyrophosphohydrolase"/>
    <property type="match status" value="1"/>
</dbReference>
<dbReference type="InterPro" id="IPR015797">
    <property type="entry name" value="NUDIX_hydrolase-like_dom_sf"/>
</dbReference>
<keyword evidence="6" id="KW-1185">Reference proteome</keyword>
<evidence type="ECO:0000256" key="3">
    <source>
        <dbReference type="RuleBase" id="RU003476"/>
    </source>
</evidence>
<protein>
    <submittedName>
        <fullName evidence="5">DNA mismatch repair protein MutT</fullName>
    </submittedName>
</protein>
<dbReference type="SUPFAM" id="SSF55811">
    <property type="entry name" value="Nudix"/>
    <property type="match status" value="1"/>
</dbReference>
<dbReference type="CDD" id="cd04684">
    <property type="entry name" value="NUDIX_Hydrolase"/>
    <property type="match status" value="1"/>
</dbReference>
<dbReference type="PANTHER" id="PTHR43046:SF14">
    <property type="entry name" value="MUTT_NUDIX FAMILY PROTEIN"/>
    <property type="match status" value="1"/>
</dbReference>
<dbReference type="InterPro" id="IPR020084">
    <property type="entry name" value="NUDIX_hydrolase_CS"/>
</dbReference>
<dbReference type="PRINTS" id="PR00502">
    <property type="entry name" value="NUDIXFAMILY"/>
</dbReference>
<dbReference type="OrthoDB" id="9786032at2"/>
<gene>
    <name evidence="5" type="ORF">BGI42_07795</name>
</gene>
<dbReference type="Pfam" id="PF00293">
    <property type="entry name" value="NUDIX"/>
    <property type="match status" value="1"/>
</dbReference>
<reference evidence="6" key="1">
    <citation type="submission" date="2016-09" db="EMBL/GenBank/DDBJ databases">
        <title>Genomics of Clostridium taeniosporum, an organism which forms endospores with ribbon-like appendages.</title>
        <authorList>
            <person name="Walker J.R."/>
        </authorList>
    </citation>
    <scope>NUCLEOTIDE SEQUENCE [LARGE SCALE GENOMIC DNA]</scope>
    <source>
        <strain evidence="6">1/k</strain>
    </source>
</reference>
<dbReference type="KEGG" id="ctae:BGI42_07795"/>
<dbReference type="InterPro" id="IPR000086">
    <property type="entry name" value="NUDIX_hydrolase_dom"/>
</dbReference>
<evidence type="ECO:0000313" key="6">
    <source>
        <dbReference type="Proteomes" id="UP000094652"/>
    </source>
</evidence>
<dbReference type="PROSITE" id="PS51462">
    <property type="entry name" value="NUDIX"/>
    <property type="match status" value="1"/>
</dbReference>
<comment type="cofactor">
    <cofactor evidence="1">
        <name>Mg(2+)</name>
        <dbReference type="ChEBI" id="CHEBI:18420"/>
    </cofactor>
</comment>
<comment type="similarity">
    <text evidence="3">Belongs to the Nudix hydrolase family.</text>
</comment>
<evidence type="ECO:0000256" key="1">
    <source>
        <dbReference type="ARBA" id="ARBA00001946"/>
    </source>
</evidence>
<feature type="domain" description="Nudix hydrolase" evidence="4">
    <location>
        <begin position="1"/>
        <end position="143"/>
    </location>
</feature>
<evidence type="ECO:0000256" key="2">
    <source>
        <dbReference type="ARBA" id="ARBA00022801"/>
    </source>
</evidence>
<dbReference type="GO" id="GO:0016787">
    <property type="term" value="F:hydrolase activity"/>
    <property type="evidence" value="ECO:0007669"/>
    <property type="project" value="UniProtKB-KW"/>
</dbReference>